<accession>A0ABW5L9I4</accession>
<dbReference type="EMBL" id="JBHULD010000025">
    <property type="protein sequence ID" value="MFD2556730.1"/>
    <property type="molecule type" value="Genomic_DNA"/>
</dbReference>
<organism evidence="2 3">
    <name type="scientific">Sphingobacterium tabacisoli</name>
    <dbReference type="NCBI Taxonomy" id="2044855"/>
    <lineage>
        <taxon>Bacteria</taxon>
        <taxon>Pseudomonadati</taxon>
        <taxon>Bacteroidota</taxon>
        <taxon>Sphingobacteriia</taxon>
        <taxon>Sphingobacteriales</taxon>
        <taxon>Sphingobacteriaceae</taxon>
        <taxon>Sphingobacterium</taxon>
    </lineage>
</organism>
<feature type="transmembrane region" description="Helical" evidence="1">
    <location>
        <begin position="6"/>
        <end position="25"/>
    </location>
</feature>
<dbReference type="PROSITE" id="PS51257">
    <property type="entry name" value="PROKAR_LIPOPROTEIN"/>
    <property type="match status" value="1"/>
</dbReference>
<name>A0ABW5L9I4_9SPHI</name>
<comment type="caution">
    <text evidence="2">The sequence shown here is derived from an EMBL/GenBank/DDBJ whole genome shotgun (WGS) entry which is preliminary data.</text>
</comment>
<keyword evidence="1" id="KW-0472">Membrane</keyword>
<dbReference type="RefSeq" id="WP_380893495.1">
    <property type="nucleotide sequence ID" value="NZ_JBHULD010000025.1"/>
</dbReference>
<evidence type="ECO:0000313" key="2">
    <source>
        <dbReference type="EMBL" id="MFD2556730.1"/>
    </source>
</evidence>
<dbReference type="Gene3D" id="2.60.40.3620">
    <property type="match status" value="2"/>
</dbReference>
<dbReference type="Proteomes" id="UP001597440">
    <property type="component" value="Unassembled WGS sequence"/>
</dbReference>
<proteinExistence type="predicted"/>
<reference evidence="3" key="1">
    <citation type="journal article" date="2019" name="Int. J. Syst. Evol. Microbiol.">
        <title>The Global Catalogue of Microorganisms (GCM) 10K type strain sequencing project: providing services to taxonomists for standard genome sequencing and annotation.</title>
        <authorList>
            <consortium name="The Broad Institute Genomics Platform"/>
            <consortium name="The Broad Institute Genome Sequencing Center for Infectious Disease"/>
            <person name="Wu L."/>
            <person name="Ma J."/>
        </authorList>
    </citation>
    <scope>NUCLEOTIDE SEQUENCE [LARGE SCALE GENOMIC DNA]</scope>
    <source>
        <strain evidence="3">KCTC 52298</strain>
    </source>
</reference>
<protein>
    <submittedName>
        <fullName evidence="2">SusF/SusE family outer membrane protein</fullName>
    </submittedName>
</protein>
<evidence type="ECO:0000256" key="1">
    <source>
        <dbReference type="SAM" id="Phobius"/>
    </source>
</evidence>
<keyword evidence="1" id="KW-1133">Transmembrane helix</keyword>
<evidence type="ECO:0000313" key="3">
    <source>
        <dbReference type="Proteomes" id="UP001597440"/>
    </source>
</evidence>
<keyword evidence="1" id="KW-0812">Transmembrane</keyword>
<sequence length="336" mass="37475">MKTNYIIFSYVIGITFLIITTLIGCKKEYKFDDGIPAATFAPSIADTAFFGEKLTINFIAKNLSSGTLTLAPINNQDSIVFQEDIKNENSSYIFDTEVLIPEDGSWHGNYLLTLSFSGTKETREIVFSKSQIKDYYVLGGSSSAGWEPSLAIKFNRFTSEKDGKTIEWYDYYGYLTKAGDGLKLIPTNTGWDGDMGMLPDEPGKITSENEENITVPADGFYRLRLDMSDPANRTYKLVSSKWGIIGDATAGQWDNDTDMQLTNAEKGKYEWSITINLTGGKQIKFRENDNWDIALGITEGNNLSYTGENIPVAADGVYLVKLILDPTGYKYSLEKK</sequence>
<gene>
    <name evidence="2" type="ORF">ACFSQW_20245</name>
</gene>
<keyword evidence="3" id="KW-1185">Reference proteome</keyword>